<accession>A0A031FZC0</accession>
<dbReference type="InterPro" id="IPR050410">
    <property type="entry name" value="CCR4/nocturin_mRNA_transcr"/>
</dbReference>
<dbReference type="OrthoDB" id="9793162at2"/>
<dbReference type="PANTHER" id="PTHR12121:SF36">
    <property type="entry name" value="ENDONUCLEASE_EXONUCLEASE_PHOSPHATASE DOMAIN-CONTAINING PROTEIN"/>
    <property type="match status" value="1"/>
</dbReference>
<dbReference type="CDD" id="cd09083">
    <property type="entry name" value="EEP-1"/>
    <property type="match status" value="1"/>
</dbReference>
<evidence type="ECO:0000313" key="2">
    <source>
        <dbReference type="EMBL" id="EZP29938.1"/>
    </source>
</evidence>
<organism evidence="2 3">
    <name type="scientific">Microbacterium oleivorans</name>
    <dbReference type="NCBI Taxonomy" id="273677"/>
    <lineage>
        <taxon>Bacteria</taxon>
        <taxon>Bacillati</taxon>
        <taxon>Actinomycetota</taxon>
        <taxon>Actinomycetes</taxon>
        <taxon>Micrococcales</taxon>
        <taxon>Microbacteriaceae</taxon>
        <taxon>Microbacterium</taxon>
    </lineage>
</organism>
<keyword evidence="3" id="KW-1185">Reference proteome</keyword>
<name>A0A031FZC0_9MICO</name>
<dbReference type="Proteomes" id="UP000024001">
    <property type="component" value="Unassembled WGS sequence"/>
</dbReference>
<evidence type="ECO:0000313" key="3">
    <source>
        <dbReference type="Proteomes" id="UP000024001"/>
    </source>
</evidence>
<dbReference type="PANTHER" id="PTHR12121">
    <property type="entry name" value="CARBON CATABOLITE REPRESSOR PROTEIN 4"/>
    <property type="match status" value="1"/>
</dbReference>
<evidence type="ECO:0000259" key="1">
    <source>
        <dbReference type="Pfam" id="PF03372"/>
    </source>
</evidence>
<feature type="domain" description="Endonuclease/exonuclease/phosphatase" evidence="1">
    <location>
        <begin position="16"/>
        <end position="261"/>
    </location>
</feature>
<dbReference type="RefSeq" id="WP_052009381.1">
    <property type="nucleotide sequence ID" value="NZ_JFYO01000001.1"/>
</dbReference>
<comment type="caution">
    <text evidence="2">The sequence shown here is derived from an EMBL/GenBank/DDBJ whole genome shotgun (WGS) entry which is preliminary data.</text>
</comment>
<reference evidence="2 3" key="1">
    <citation type="submission" date="2014-03" db="EMBL/GenBank/DDBJ databases">
        <title>Draft Genome Sequences of 13 Willow Endophytes.</title>
        <authorList>
            <person name="Gan H.Y."/>
            <person name="Gan H.M."/>
            <person name="Savka M.A."/>
            <person name="Hudson A.O."/>
        </authorList>
    </citation>
    <scope>NUCLEOTIDE SEQUENCE [LARGE SCALE GENOMIC DNA]</scope>
    <source>
        <strain evidence="2 3">RIT293</strain>
    </source>
</reference>
<dbReference type="eggNOG" id="COG3568">
    <property type="taxonomic scope" value="Bacteria"/>
</dbReference>
<proteinExistence type="predicted"/>
<dbReference type="SUPFAM" id="SSF56219">
    <property type="entry name" value="DNase I-like"/>
    <property type="match status" value="1"/>
</dbReference>
<dbReference type="InterPro" id="IPR005135">
    <property type="entry name" value="Endo/exonuclease/phosphatase"/>
</dbReference>
<sequence length="272" mass="29847">MSSVLGDVDDDLLHVATFNVRRPLPRLLTRSVDRWDRRRPAMMQVLSRESPSLLGAQEVLPTPALDIRRALGPSYARIGAGRRRRGQGEGCPIFFDQTRLELLEGRQLALSDSPAEAGSRSWGNPLPRAMVVGVFRDRRTRSDLAVINTHLDPFSSRSRIRGAEAVRREVRRTGLPTVVMGDLNAGAGSPALAALQRSDLLLDAWAVAAERVTPPYGTYAGYRPPVRFGARIDWILVTTDIAVERIGIDARLEDGVAPSDHLAVHAAIEVPQ</sequence>
<dbReference type="EMBL" id="JFYO01000001">
    <property type="protein sequence ID" value="EZP29938.1"/>
    <property type="molecule type" value="Genomic_DNA"/>
</dbReference>
<dbReference type="GO" id="GO:0000175">
    <property type="term" value="F:3'-5'-RNA exonuclease activity"/>
    <property type="evidence" value="ECO:0007669"/>
    <property type="project" value="TreeGrafter"/>
</dbReference>
<dbReference type="AlphaFoldDB" id="A0A031FZC0"/>
<protein>
    <submittedName>
        <fullName evidence="2">Metal-dependent hydrolase</fullName>
    </submittedName>
</protein>
<dbReference type="Pfam" id="PF03372">
    <property type="entry name" value="Exo_endo_phos"/>
    <property type="match status" value="1"/>
</dbReference>
<dbReference type="PATRIC" id="fig|273677.3.peg.558"/>
<keyword evidence="2" id="KW-0378">Hydrolase</keyword>
<gene>
    <name evidence="2" type="ORF">BW34_00568</name>
</gene>
<dbReference type="Gene3D" id="3.60.10.10">
    <property type="entry name" value="Endonuclease/exonuclease/phosphatase"/>
    <property type="match status" value="1"/>
</dbReference>
<dbReference type="InterPro" id="IPR036691">
    <property type="entry name" value="Endo/exonu/phosph_ase_sf"/>
</dbReference>